<sequence length="378" mass="39507">MTLFSDVRPNYGAGSLADVLPSALAAVGVSGPDPLGLRAALGAPRRVAVLLVDGLGWHQLPIAAPHAPTLAALEGRPLTAGFPSTTPTSLVTLGTGVPPGAHGVLGFFLNVPGTDRVLSHIRWDSDPPPTTWQPVDPVFVRAVQAGIRSVVVSRPEFEGSGLTVAAYRGAEFRGATGPDEVSAAVLHALSESPRALVYAYHGDVDRTGHDFGIDSPQWREAVAGVDRLVRMIAEGLPSDAVLLVTADHGQLNIPADRRIDMADDPRLRAGVAVVAGEPRVRYLHTAPGAAPDVLAAWRTVLGPAAWVGTREEAISTGRFGPVSPSFSDRIGDVVAICHDDWVVLATGLEPAPIARMVAFHGSYTAAEMEIPLLVVRGG</sequence>
<organism evidence="1 2">
    <name type="scientific">Virgisporangium aurantiacum</name>
    <dbReference type="NCBI Taxonomy" id="175570"/>
    <lineage>
        <taxon>Bacteria</taxon>
        <taxon>Bacillati</taxon>
        <taxon>Actinomycetota</taxon>
        <taxon>Actinomycetes</taxon>
        <taxon>Micromonosporales</taxon>
        <taxon>Micromonosporaceae</taxon>
        <taxon>Virgisporangium</taxon>
    </lineage>
</organism>
<evidence type="ECO:0000313" key="1">
    <source>
        <dbReference type="EMBL" id="GIJ61582.1"/>
    </source>
</evidence>
<dbReference type="GO" id="GO:0016787">
    <property type="term" value="F:hydrolase activity"/>
    <property type="evidence" value="ECO:0007669"/>
    <property type="project" value="UniProtKB-ARBA"/>
</dbReference>
<dbReference type="SUPFAM" id="SSF53649">
    <property type="entry name" value="Alkaline phosphatase-like"/>
    <property type="match status" value="1"/>
</dbReference>
<dbReference type="InterPro" id="IPR002591">
    <property type="entry name" value="Phosphodiest/P_Trfase"/>
</dbReference>
<protein>
    <submittedName>
        <fullName evidence="1">Alkaline phosphatase family protein</fullName>
    </submittedName>
</protein>
<keyword evidence="2" id="KW-1185">Reference proteome</keyword>
<dbReference type="Gene3D" id="3.40.720.10">
    <property type="entry name" value="Alkaline Phosphatase, subunit A"/>
    <property type="match status" value="1"/>
</dbReference>
<dbReference type="Pfam" id="PF01663">
    <property type="entry name" value="Phosphodiest"/>
    <property type="match status" value="1"/>
</dbReference>
<dbReference type="PANTHER" id="PTHR10151">
    <property type="entry name" value="ECTONUCLEOTIDE PYROPHOSPHATASE/PHOSPHODIESTERASE"/>
    <property type="match status" value="1"/>
</dbReference>
<comment type="caution">
    <text evidence="1">The sequence shown here is derived from an EMBL/GenBank/DDBJ whole genome shotgun (WGS) entry which is preliminary data.</text>
</comment>
<accession>A0A8J3ZET3</accession>
<dbReference type="EMBL" id="BOPG01000067">
    <property type="protein sequence ID" value="GIJ61582.1"/>
    <property type="molecule type" value="Genomic_DNA"/>
</dbReference>
<dbReference type="RefSeq" id="WP_204006582.1">
    <property type="nucleotide sequence ID" value="NZ_BOPG01000067.1"/>
</dbReference>
<dbReference type="InterPro" id="IPR017850">
    <property type="entry name" value="Alkaline_phosphatase_core_sf"/>
</dbReference>
<reference evidence="1" key="1">
    <citation type="submission" date="2021-01" db="EMBL/GenBank/DDBJ databases">
        <title>Whole genome shotgun sequence of Virgisporangium aurantiacum NBRC 16421.</title>
        <authorList>
            <person name="Komaki H."/>
            <person name="Tamura T."/>
        </authorList>
    </citation>
    <scope>NUCLEOTIDE SEQUENCE</scope>
    <source>
        <strain evidence="1">NBRC 16421</strain>
    </source>
</reference>
<evidence type="ECO:0000313" key="2">
    <source>
        <dbReference type="Proteomes" id="UP000612585"/>
    </source>
</evidence>
<name>A0A8J3ZET3_9ACTN</name>
<dbReference type="AlphaFoldDB" id="A0A8J3ZET3"/>
<proteinExistence type="predicted"/>
<gene>
    <name evidence="1" type="ORF">Vau01_090980</name>
</gene>
<dbReference type="PANTHER" id="PTHR10151:SF120">
    <property type="entry name" value="BIS(5'-ADENOSYL)-TRIPHOSPHATASE"/>
    <property type="match status" value="1"/>
</dbReference>
<dbReference type="Proteomes" id="UP000612585">
    <property type="component" value="Unassembled WGS sequence"/>
</dbReference>